<evidence type="ECO:0000313" key="4">
    <source>
        <dbReference type="EMBL" id="GKY90221.1"/>
    </source>
</evidence>
<dbReference type="SUPFAM" id="SSF47413">
    <property type="entry name" value="lambda repressor-like DNA-binding domains"/>
    <property type="match status" value="1"/>
</dbReference>
<dbReference type="RefSeq" id="WP_281844108.1">
    <property type="nucleotide sequence ID" value="NZ_BROH01000022.1"/>
</dbReference>
<comment type="caution">
    <text evidence="4">The sequence shown here is derived from an EMBL/GenBank/DDBJ whole genome shotgun (WGS) entry which is preliminary data.</text>
</comment>
<evidence type="ECO:0000259" key="3">
    <source>
        <dbReference type="PROSITE" id="PS50943"/>
    </source>
</evidence>
<dbReference type="PROSITE" id="PS50943">
    <property type="entry name" value="HTH_CROC1"/>
    <property type="match status" value="1"/>
</dbReference>
<keyword evidence="5" id="KW-1185">Reference proteome</keyword>
<dbReference type="Proteomes" id="UP001144205">
    <property type="component" value="Unassembled WGS sequence"/>
</dbReference>
<dbReference type="EMBL" id="BROH01000022">
    <property type="protein sequence ID" value="GKY90221.1"/>
    <property type="molecule type" value="Genomic_DNA"/>
</dbReference>
<evidence type="ECO:0000256" key="2">
    <source>
        <dbReference type="SAM" id="Coils"/>
    </source>
</evidence>
<feature type="coiled-coil region" evidence="2">
    <location>
        <begin position="103"/>
        <end position="130"/>
    </location>
</feature>
<keyword evidence="2" id="KW-0175">Coiled coil</keyword>
<evidence type="ECO:0000313" key="5">
    <source>
        <dbReference type="Proteomes" id="UP001144205"/>
    </source>
</evidence>
<accession>A0ABQ5M0K2</accession>
<dbReference type="Gene3D" id="1.10.260.40">
    <property type="entry name" value="lambda repressor-like DNA-binding domains"/>
    <property type="match status" value="1"/>
</dbReference>
<reference evidence="4" key="1">
    <citation type="journal article" date="2023" name="Int. J. Syst. Evol. Microbiol.">
        <title>Sinisalibacter aestuarii sp. nov., isolated from estuarine sediment of the Arakawa River.</title>
        <authorList>
            <person name="Arafat S.T."/>
            <person name="Hirano S."/>
            <person name="Sato A."/>
            <person name="Takeuchi K."/>
            <person name="Yasuda T."/>
            <person name="Terahara T."/>
            <person name="Hamada M."/>
            <person name="Kobayashi T."/>
        </authorList>
    </citation>
    <scope>NUCLEOTIDE SEQUENCE</scope>
    <source>
        <strain evidence="4">B-399</strain>
    </source>
</reference>
<protein>
    <submittedName>
        <fullName evidence="4">Transcriptional regulator</fullName>
    </submittedName>
</protein>
<dbReference type="Pfam" id="PF01381">
    <property type="entry name" value="HTH_3"/>
    <property type="match status" value="1"/>
</dbReference>
<feature type="domain" description="HTH cro/C1-type" evidence="3">
    <location>
        <begin position="21"/>
        <end position="75"/>
    </location>
</feature>
<dbReference type="InterPro" id="IPR010982">
    <property type="entry name" value="Lambda_DNA-bd_dom_sf"/>
</dbReference>
<dbReference type="PANTHER" id="PTHR46558:SF11">
    <property type="entry name" value="HTH-TYPE TRANSCRIPTIONAL REGULATOR XRE"/>
    <property type="match status" value="1"/>
</dbReference>
<evidence type="ECO:0000256" key="1">
    <source>
        <dbReference type="ARBA" id="ARBA00023125"/>
    </source>
</evidence>
<dbReference type="InterPro" id="IPR001387">
    <property type="entry name" value="Cro/C1-type_HTH"/>
</dbReference>
<dbReference type="PANTHER" id="PTHR46558">
    <property type="entry name" value="TRACRIPTIONAL REGULATORY PROTEIN-RELATED-RELATED"/>
    <property type="match status" value="1"/>
</dbReference>
<gene>
    <name evidence="4" type="ORF">STA1M1_40900</name>
</gene>
<dbReference type="CDD" id="cd00093">
    <property type="entry name" value="HTH_XRE"/>
    <property type="match status" value="1"/>
</dbReference>
<organism evidence="4 5">
    <name type="scientific">Sinisalibacter aestuarii</name>
    <dbReference type="NCBI Taxonomy" id="2949426"/>
    <lineage>
        <taxon>Bacteria</taxon>
        <taxon>Pseudomonadati</taxon>
        <taxon>Pseudomonadota</taxon>
        <taxon>Alphaproteobacteria</taxon>
        <taxon>Rhodobacterales</taxon>
        <taxon>Roseobacteraceae</taxon>
        <taxon>Sinisalibacter</taxon>
    </lineage>
</organism>
<dbReference type="SMART" id="SM00530">
    <property type="entry name" value="HTH_XRE"/>
    <property type="match status" value="1"/>
</dbReference>
<keyword evidence="1" id="KW-0238">DNA-binding</keyword>
<sequence>MTDSAMDDWFSEERATFGDRLAAARETADLTQKALAKRLGVKAKTIAAWENDISEPRANRLQMLAGLLNVSLMWLLNGEGDGVDPPGMEPALSPDARSVLLELRELRGDIDDAAQRLARLEKHLRKLLEADGA</sequence>
<proteinExistence type="predicted"/>
<name>A0ABQ5M0K2_9RHOB</name>